<protein>
    <submittedName>
        <fullName evidence="2">Nipped-B-like protein B</fullName>
    </submittedName>
</protein>
<evidence type="ECO:0000313" key="2">
    <source>
        <dbReference type="EMBL" id="CAK8993993.1"/>
    </source>
</evidence>
<gene>
    <name evidence="2" type="ORF">SCF082_LOCUS3751</name>
</gene>
<proteinExistence type="predicted"/>
<name>A0ABP0HWD0_9DINO</name>
<sequence>MKKEWDSYCRSAGTKAFPMSLALMYMSSKQDLFELWLDGNRHWPNVELAVKRRAEQQNLNRKQWQAVKGRQILADVGEERWAQIKQSRVDNGLYYKDTDFPDESWYYMPVGNKIRQDNITATEMSITGNASCDPEMLAGLTQEGCLASGALPAMEVASEKGAKKLVELMGSEAVKSKKNPKDKNKGKGESEEVVPKTPIESSPQLALERMPAVLSEAAKARKKSIALGNVEYAGELANSLKKHGAELEKLYRVLQKATSDGATDETFYHKVFTVLQGKHAWPKRQRIELIDHSSSAYQLLEDIGRGDASIYAAARLARKMQKDKFSAPAIDAIASLGANGKWDSNSERDLHRMYLPRRRLTPKNLNSFGKEDYAELGSAFKGDHVRKLDELLRLLAVHTWSLARFCEIQDQSGMILTQQEANEASDCLFKYLATYQTLAEHYWRRSLYLFKIRPKHHFLWHQAWEVRKYRVNQNLHTCWDDEAFLGRIKNVATGCHGKTMAKKRVIDRYIIGFSLYLRDAE</sequence>
<dbReference type="EMBL" id="CAXAMM010001925">
    <property type="protein sequence ID" value="CAK8993993.1"/>
    <property type="molecule type" value="Genomic_DNA"/>
</dbReference>
<dbReference type="Proteomes" id="UP001642464">
    <property type="component" value="Unassembled WGS sequence"/>
</dbReference>
<comment type="caution">
    <text evidence="2">The sequence shown here is derived from an EMBL/GenBank/DDBJ whole genome shotgun (WGS) entry which is preliminary data.</text>
</comment>
<organism evidence="2 3">
    <name type="scientific">Durusdinium trenchii</name>
    <dbReference type="NCBI Taxonomy" id="1381693"/>
    <lineage>
        <taxon>Eukaryota</taxon>
        <taxon>Sar</taxon>
        <taxon>Alveolata</taxon>
        <taxon>Dinophyceae</taxon>
        <taxon>Suessiales</taxon>
        <taxon>Symbiodiniaceae</taxon>
        <taxon>Durusdinium</taxon>
    </lineage>
</organism>
<reference evidence="2 3" key="1">
    <citation type="submission" date="2024-02" db="EMBL/GenBank/DDBJ databases">
        <authorList>
            <person name="Chen Y."/>
            <person name="Shah S."/>
            <person name="Dougan E. K."/>
            <person name="Thang M."/>
            <person name="Chan C."/>
        </authorList>
    </citation>
    <scope>NUCLEOTIDE SEQUENCE [LARGE SCALE GENOMIC DNA]</scope>
</reference>
<accession>A0ABP0HWD0</accession>
<evidence type="ECO:0000256" key="1">
    <source>
        <dbReference type="SAM" id="MobiDB-lite"/>
    </source>
</evidence>
<feature type="compositionally biased region" description="Basic and acidic residues" evidence="1">
    <location>
        <begin position="179"/>
        <end position="194"/>
    </location>
</feature>
<evidence type="ECO:0000313" key="3">
    <source>
        <dbReference type="Proteomes" id="UP001642464"/>
    </source>
</evidence>
<keyword evidence="3" id="KW-1185">Reference proteome</keyword>
<feature type="region of interest" description="Disordered" evidence="1">
    <location>
        <begin position="173"/>
        <end position="201"/>
    </location>
</feature>